<dbReference type="Pfam" id="PF12833">
    <property type="entry name" value="HTH_18"/>
    <property type="match status" value="1"/>
</dbReference>
<evidence type="ECO:0000259" key="4">
    <source>
        <dbReference type="PROSITE" id="PS01124"/>
    </source>
</evidence>
<dbReference type="SUPFAM" id="SSF46689">
    <property type="entry name" value="Homeodomain-like"/>
    <property type="match status" value="2"/>
</dbReference>
<dbReference type="Gene3D" id="3.40.50.880">
    <property type="match status" value="1"/>
</dbReference>
<dbReference type="Pfam" id="PF01965">
    <property type="entry name" value="DJ-1_PfpI"/>
    <property type="match status" value="1"/>
</dbReference>
<dbReference type="AlphaFoldDB" id="A0A5B2W3R0"/>
<protein>
    <submittedName>
        <fullName evidence="5">Helix-turn-helix domain-containing protein</fullName>
    </submittedName>
</protein>
<dbReference type="SMART" id="SM00342">
    <property type="entry name" value="HTH_ARAC"/>
    <property type="match status" value="1"/>
</dbReference>
<dbReference type="InterPro" id="IPR029062">
    <property type="entry name" value="Class_I_gatase-like"/>
</dbReference>
<dbReference type="InterPro" id="IPR009057">
    <property type="entry name" value="Homeodomain-like_sf"/>
</dbReference>
<accession>A0A5B2W3R0</accession>
<dbReference type="PANTHER" id="PTHR43130">
    <property type="entry name" value="ARAC-FAMILY TRANSCRIPTIONAL REGULATOR"/>
    <property type="match status" value="1"/>
</dbReference>
<organism evidence="5 6">
    <name type="scientific">Solihabitans fulvus</name>
    <dbReference type="NCBI Taxonomy" id="1892852"/>
    <lineage>
        <taxon>Bacteria</taxon>
        <taxon>Bacillati</taxon>
        <taxon>Actinomycetota</taxon>
        <taxon>Actinomycetes</taxon>
        <taxon>Pseudonocardiales</taxon>
        <taxon>Pseudonocardiaceae</taxon>
        <taxon>Solihabitans</taxon>
    </lineage>
</organism>
<dbReference type="EMBL" id="VUOB01000154">
    <property type="protein sequence ID" value="KAA2245985.1"/>
    <property type="molecule type" value="Genomic_DNA"/>
</dbReference>
<dbReference type="InterPro" id="IPR002818">
    <property type="entry name" value="DJ-1/PfpI"/>
</dbReference>
<dbReference type="Gene3D" id="1.10.10.60">
    <property type="entry name" value="Homeodomain-like"/>
    <property type="match status" value="1"/>
</dbReference>
<dbReference type="InterPro" id="IPR052158">
    <property type="entry name" value="INH-QAR"/>
</dbReference>
<evidence type="ECO:0000313" key="5">
    <source>
        <dbReference type="EMBL" id="KAA2245985.1"/>
    </source>
</evidence>
<dbReference type="SUPFAM" id="SSF52317">
    <property type="entry name" value="Class I glutamine amidotransferase-like"/>
    <property type="match status" value="1"/>
</dbReference>
<evidence type="ECO:0000313" key="6">
    <source>
        <dbReference type="Proteomes" id="UP000323454"/>
    </source>
</evidence>
<evidence type="ECO:0000256" key="3">
    <source>
        <dbReference type="ARBA" id="ARBA00023163"/>
    </source>
</evidence>
<sequence>MHTVALALSDGVPLFELAAPCAIFGGRRAESAESWYEFVVCGQRGARVDRWFTAATEHTYEDLVAADTVIVPACHDSQHRPPADLVAAVRAAHDNGARIVSICTGAFVLAEAGLLDDRRAATHWLYASMLAARYPAVTVDPAVLYVDEGDVLTSAGKAAGTDLCLHVVRRDHGAAAANQIARRLVTAPHREGGQAQYSALSVPRSAQDDLAPVLDWAIENLDQPITVEELAAKARLGTRTLNRHFHARLGTNPLQWLHNQRIRRAQELLEQTDLAVDTVARRSGFGTGAALRRHFRRALDTSPDAYRRTFAQHPAARGDEVAVLSELG</sequence>
<name>A0A5B2W3R0_9PSEU</name>
<proteinExistence type="predicted"/>
<dbReference type="PROSITE" id="PS00041">
    <property type="entry name" value="HTH_ARAC_FAMILY_1"/>
    <property type="match status" value="1"/>
</dbReference>
<keyword evidence="3" id="KW-0804">Transcription</keyword>
<dbReference type="GO" id="GO:0043565">
    <property type="term" value="F:sequence-specific DNA binding"/>
    <property type="evidence" value="ECO:0007669"/>
    <property type="project" value="InterPro"/>
</dbReference>
<dbReference type="GO" id="GO:0003700">
    <property type="term" value="F:DNA-binding transcription factor activity"/>
    <property type="evidence" value="ECO:0007669"/>
    <property type="project" value="InterPro"/>
</dbReference>
<dbReference type="PANTHER" id="PTHR43130:SF3">
    <property type="entry name" value="HTH-TYPE TRANSCRIPTIONAL REGULATOR RV1931C"/>
    <property type="match status" value="1"/>
</dbReference>
<dbReference type="InterPro" id="IPR018060">
    <property type="entry name" value="HTH_AraC"/>
</dbReference>
<gene>
    <name evidence="5" type="ORF">F0L68_40945</name>
</gene>
<dbReference type="InterPro" id="IPR018062">
    <property type="entry name" value="HTH_AraC-typ_CS"/>
</dbReference>
<keyword evidence="1" id="KW-0805">Transcription regulation</keyword>
<reference evidence="5 6" key="1">
    <citation type="submission" date="2019-09" db="EMBL/GenBank/DDBJ databases">
        <title>Goodfellowia gen. nov., a new genus of the Pseudonocardineae related to Actinoalloteichus, containing Goodfellowia coeruleoviolacea gen. nov., comb. nov. gen. nov., comb. nov.</title>
        <authorList>
            <person name="Labeda D."/>
        </authorList>
    </citation>
    <scope>NUCLEOTIDE SEQUENCE [LARGE SCALE GENOMIC DNA]</scope>
    <source>
        <strain evidence="5 6">AN110305</strain>
    </source>
</reference>
<reference evidence="5 6" key="2">
    <citation type="submission" date="2019-09" db="EMBL/GenBank/DDBJ databases">
        <authorList>
            <person name="Jin C."/>
        </authorList>
    </citation>
    <scope>NUCLEOTIDE SEQUENCE [LARGE SCALE GENOMIC DNA]</scope>
    <source>
        <strain evidence="5 6">AN110305</strain>
    </source>
</reference>
<comment type="caution">
    <text evidence="5">The sequence shown here is derived from an EMBL/GenBank/DDBJ whole genome shotgun (WGS) entry which is preliminary data.</text>
</comment>
<dbReference type="CDD" id="cd03137">
    <property type="entry name" value="GATase1_AraC_1"/>
    <property type="match status" value="1"/>
</dbReference>
<dbReference type="OrthoDB" id="3660033at2"/>
<evidence type="ECO:0000256" key="2">
    <source>
        <dbReference type="ARBA" id="ARBA00023125"/>
    </source>
</evidence>
<dbReference type="RefSeq" id="WP_149855309.1">
    <property type="nucleotide sequence ID" value="NZ_VUOB01000154.1"/>
</dbReference>
<dbReference type="PROSITE" id="PS01124">
    <property type="entry name" value="HTH_ARAC_FAMILY_2"/>
    <property type="match status" value="1"/>
</dbReference>
<feature type="domain" description="HTH araC/xylS-type" evidence="4">
    <location>
        <begin position="211"/>
        <end position="309"/>
    </location>
</feature>
<dbReference type="Proteomes" id="UP000323454">
    <property type="component" value="Unassembled WGS sequence"/>
</dbReference>
<keyword evidence="6" id="KW-1185">Reference proteome</keyword>
<evidence type="ECO:0000256" key="1">
    <source>
        <dbReference type="ARBA" id="ARBA00023015"/>
    </source>
</evidence>
<keyword evidence="2" id="KW-0238">DNA-binding</keyword>